<dbReference type="InterPro" id="IPR003776">
    <property type="entry name" value="YcaO-like_dom"/>
</dbReference>
<reference evidence="2 3" key="2">
    <citation type="submission" date="2018-12" db="EMBL/GenBank/DDBJ databases">
        <title>Rhizobacter gummiphilus sp. nov., a rubber-degrading bacterium isolated from the soil of a botanical garden in Japan.</title>
        <authorList>
            <person name="Shunsuke S.S."/>
        </authorList>
    </citation>
    <scope>NUCLEOTIDE SEQUENCE [LARGE SCALE GENOMIC DNA]</scope>
    <source>
        <strain evidence="2 3">S-16</strain>
    </source>
</reference>
<evidence type="ECO:0000259" key="1">
    <source>
        <dbReference type="PROSITE" id="PS51664"/>
    </source>
</evidence>
<dbReference type="Gene3D" id="3.30.160.660">
    <property type="match status" value="1"/>
</dbReference>
<dbReference type="Pfam" id="PF00881">
    <property type="entry name" value="Nitroreductase"/>
    <property type="match status" value="1"/>
</dbReference>
<dbReference type="Gene3D" id="3.30.1330.230">
    <property type="match status" value="1"/>
</dbReference>
<dbReference type="SUPFAM" id="SSF55469">
    <property type="entry name" value="FMN-dependent nitroreductase-like"/>
    <property type="match status" value="1"/>
</dbReference>
<dbReference type="GO" id="GO:0016491">
    <property type="term" value="F:oxidoreductase activity"/>
    <property type="evidence" value="ECO:0007669"/>
    <property type="project" value="InterPro"/>
</dbReference>
<dbReference type="Gene3D" id="3.40.109.10">
    <property type="entry name" value="NADH Oxidase"/>
    <property type="match status" value="1"/>
</dbReference>
<organism evidence="2 3">
    <name type="scientific">Piscinibacter terrae</name>
    <dbReference type="NCBI Taxonomy" id="2496871"/>
    <lineage>
        <taxon>Bacteria</taxon>
        <taxon>Pseudomonadati</taxon>
        <taxon>Pseudomonadota</taxon>
        <taxon>Betaproteobacteria</taxon>
        <taxon>Burkholderiales</taxon>
        <taxon>Sphaerotilaceae</taxon>
        <taxon>Piscinibacter</taxon>
    </lineage>
</organism>
<dbReference type="PANTHER" id="PTHR37809">
    <property type="entry name" value="RIBOSOMAL PROTEIN S12 METHYLTHIOTRANSFERASE ACCESSORY FACTOR YCAO"/>
    <property type="match status" value="1"/>
</dbReference>
<proteinExistence type="predicted"/>
<evidence type="ECO:0000313" key="2">
    <source>
        <dbReference type="EMBL" id="RQP26676.1"/>
    </source>
</evidence>
<keyword evidence="3" id="KW-1185">Reference proteome</keyword>
<comment type="caution">
    <text evidence="2">The sequence shown here is derived from an EMBL/GenBank/DDBJ whole genome shotgun (WGS) entry which is preliminary data.</text>
</comment>
<reference evidence="2 3" key="1">
    <citation type="submission" date="2018-08" db="EMBL/GenBank/DDBJ databases">
        <authorList>
            <person name="Khan S.A."/>
            <person name="Jeon C.O."/>
            <person name="Chun B.H."/>
            <person name="Jeong S.E."/>
        </authorList>
    </citation>
    <scope>NUCLEOTIDE SEQUENCE [LARGE SCALE GENOMIC DNA]</scope>
    <source>
        <strain evidence="2 3">S-16</strain>
    </source>
</reference>
<dbReference type="InterPro" id="IPR029479">
    <property type="entry name" value="Nitroreductase"/>
</dbReference>
<dbReference type="InterPro" id="IPR000415">
    <property type="entry name" value="Nitroreductase-like"/>
</dbReference>
<protein>
    <recommendedName>
        <fullName evidence="1">YcaO domain-containing protein</fullName>
    </recommendedName>
</protein>
<dbReference type="Gene3D" id="3.30.40.250">
    <property type="match status" value="1"/>
</dbReference>
<dbReference type="PANTHER" id="PTHR37809:SF1">
    <property type="entry name" value="RIBOSOMAL PROTEIN S12 METHYLTHIOTRANSFERASE ACCESSORY FACTOR YCAO"/>
    <property type="match status" value="1"/>
</dbReference>
<dbReference type="Pfam" id="PF02624">
    <property type="entry name" value="YcaO"/>
    <property type="match status" value="1"/>
</dbReference>
<name>A0A3N7HZ15_9BURK</name>
<sequence>MPPDCAAGETGAVKRDDAIANALADPGRLCPVLAMGVMIRGRELKARLHEQEHVVKAPPRFLQRLYDWCDGSRSLADIRALAQAPGYGESFCRFVDALLDAGLLVDAARSLIEASQVARYPSWTGQAAPPETWRQLIAGPMAETPAWPATARALPEPLDSPLLRLVEQRQSAIAFGDAPVSAAQLGAMLQAMYGANAEGTHRAVASAGGFYPLHITLCLMKAMDDRPPGVYRVHYARAKVGLERIDAPDGFLPRAFMQPLRLQGAAFALVVSCDLQPGSLKYRNRFFQYAFTEAGAVMNNAALACVEVGLGLRTLGGFDEDMLSRMLALDGRTPLIASVGGSLPGADARPRRSVRASWSLGLPSRSFNAASACVRGADGAWGNPCWGRDQDPKLALDKAIAEAVERSAYRQRGACMEAPAHALDRPWLHPDRFVAYSPAQHRQAGFPFARFDENEPRLWTECRHAITGEPVLVLADLVFHRNSFDPDYAARLVTHASSSGCASHRSREQAVSAAVCELIERDAFSRHWLAQRAGVAVALKTLPAKIAALAADLAGRHVQVQVQRLDASWMPVWFVWMQSEQAGFTTVAAASGFGPEAALESAFFEAHTAALVRLASRQPTGIAARAVRTPRDHADLYAQRRYFRRADALCSNEPQVDFGTAVAGWCPSFEALRAGLAAHGRDIVVADLSLPDAPTTWDGTPIVTVRALAPGLVPLGFGAGRMPLGMGAERVAGGEFPHPFP</sequence>
<gene>
    <name evidence="2" type="ORF">DZC73_06685</name>
</gene>
<dbReference type="PROSITE" id="PS51664">
    <property type="entry name" value="YCAO"/>
    <property type="match status" value="1"/>
</dbReference>
<feature type="domain" description="YcaO" evidence="1">
    <location>
        <begin position="387"/>
        <end position="741"/>
    </location>
</feature>
<dbReference type="AlphaFoldDB" id="A0A3N7HZ15"/>
<evidence type="ECO:0000313" key="3">
    <source>
        <dbReference type="Proteomes" id="UP000267464"/>
    </source>
</evidence>
<dbReference type="CDD" id="cd02142">
    <property type="entry name" value="McbC_SagB-like_oxidoreductase"/>
    <property type="match status" value="1"/>
</dbReference>
<accession>A0A3N7HZ15</accession>
<dbReference type="EMBL" id="QUSW01000001">
    <property type="protein sequence ID" value="RQP26676.1"/>
    <property type="molecule type" value="Genomic_DNA"/>
</dbReference>
<dbReference type="Proteomes" id="UP000267464">
    <property type="component" value="Unassembled WGS sequence"/>
</dbReference>